<dbReference type="Proteomes" id="UP001107558">
    <property type="component" value="Chromosome 2"/>
</dbReference>
<dbReference type="EMBL" id="JADBJN010000002">
    <property type="protein sequence ID" value="KAG5674798.1"/>
    <property type="molecule type" value="Genomic_DNA"/>
</dbReference>
<dbReference type="AlphaFoldDB" id="A0A9J6C017"/>
<evidence type="ECO:0000313" key="2">
    <source>
        <dbReference type="EMBL" id="KAG5674798.1"/>
    </source>
</evidence>
<evidence type="ECO:0000256" key="1">
    <source>
        <dbReference type="SAM" id="Coils"/>
    </source>
</evidence>
<keyword evidence="1" id="KW-0175">Coiled coil</keyword>
<comment type="caution">
    <text evidence="2">The sequence shown here is derived from an EMBL/GenBank/DDBJ whole genome shotgun (WGS) entry which is preliminary data.</text>
</comment>
<evidence type="ECO:0000313" key="3">
    <source>
        <dbReference type="Proteomes" id="UP001107558"/>
    </source>
</evidence>
<reference evidence="2" key="1">
    <citation type="submission" date="2021-03" db="EMBL/GenBank/DDBJ databases">
        <title>Chromosome level genome of the anhydrobiotic midge Polypedilum vanderplanki.</title>
        <authorList>
            <person name="Yoshida Y."/>
            <person name="Kikawada T."/>
            <person name="Gusev O."/>
        </authorList>
    </citation>
    <scope>NUCLEOTIDE SEQUENCE</scope>
    <source>
        <strain evidence="2">NIAS01</strain>
        <tissue evidence="2">Whole body or cell culture</tissue>
    </source>
</reference>
<accession>A0A9J6C017</accession>
<gene>
    <name evidence="2" type="ORF">PVAND_004746</name>
</gene>
<sequence length="303" mass="35323">MHQKLFKEQIKSNNYKSEKFQKELLNDKLLVLRKISTSTANKINVPTLTSQLRNAHLTESKIGLTLTIREENFLLLLSILKINIEKISLLESSDLNSIANTNKDLEDIAVDLEFKCFNSCKSVSIYKRNISIEKKSKEIETIDSNKIEISTIDCSYISQLKLKQFALEEELRQIKKEREEMNLKMNQKKRKSDSEINSRLTKLPRIEENSKDVLSKYVPSAIKVQQNKRQISSVVIDTLSQFYFDNRIQGNDPKALFKAIAKKITYYFQDSNPKIVKDQNIVDYIYEVFYQAQDEIVTNLEDF</sequence>
<proteinExistence type="predicted"/>
<feature type="coiled-coil region" evidence="1">
    <location>
        <begin position="157"/>
        <end position="191"/>
    </location>
</feature>
<protein>
    <submittedName>
        <fullName evidence="2">Uncharacterized protein</fullName>
    </submittedName>
</protein>
<keyword evidence="3" id="KW-1185">Reference proteome</keyword>
<name>A0A9J6C017_POLVA</name>
<organism evidence="2 3">
    <name type="scientific">Polypedilum vanderplanki</name>
    <name type="common">Sleeping chironomid midge</name>
    <dbReference type="NCBI Taxonomy" id="319348"/>
    <lineage>
        <taxon>Eukaryota</taxon>
        <taxon>Metazoa</taxon>
        <taxon>Ecdysozoa</taxon>
        <taxon>Arthropoda</taxon>
        <taxon>Hexapoda</taxon>
        <taxon>Insecta</taxon>
        <taxon>Pterygota</taxon>
        <taxon>Neoptera</taxon>
        <taxon>Endopterygota</taxon>
        <taxon>Diptera</taxon>
        <taxon>Nematocera</taxon>
        <taxon>Chironomoidea</taxon>
        <taxon>Chironomidae</taxon>
        <taxon>Chironominae</taxon>
        <taxon>Polypedilum</taxon>
        <taxon>Polypedilum</taxon>
    </lineage>
</organism>